<organism evidence="2 3">
    <name type="scientific">Ephemerocybe angulata</name>
    <dbReference type="NCBI Taxonomy" id="980116"/>
    <lineage>
        <taxon>Eukaryota</taxon>
        <taxon>Fungi</taxon>
        <taxon>Dikarya</taxon>
        <taxon>Basidiomycota</taxon>
        <taxon>Agaricomycotina</taxon>
        <taxon>Agaricomycetes</taxon>
        <taxon>Agaricomycetidae</taxon>
        <taxon>Agaricales</taxon>
        <taxon>Agaricineae</taxon>
        <taxon>Psathyrellaceae</taxon>
        <taxon>Ephemerocybe</taxon>
    </lineage>
</organism>
<dbReference type="AlphaFoldDB" id="A0A8H6I8B6"/>
<sequence length="489" mass="53773">MEPLLDLAVLNSWDEYTPSKDGYTPPTLSELEDIDIFESLRCLERLEPQGIIAAGHAYPSVPPAGIFIKDHILHVPLVDSDVEVLLNSNELAGTREKLVEIDSQKIQIENPKWKGAVARCIKAALGRAKMEMQPESYTFNLVGLTLLVPPSSGAYSLDLRPVSDQHFATVLIVLPSSRKSASIEARHRGLTATHDFTPSSLFAPHFVVLHTGIETATIKSPDDHLCYLTYHLIAKSPKTPLPSLKHLVSGPRPDVAKAIAGWAYALATGSKGPGIPTGCLAYHLDGTYSFTERTDPSAITHPKDKLVLGHLAPAAKLHGFRILFAHADVSYTSYFDEFEDDGMPTSAYELENGYDQSIDFEWELAGLDGREVQESHWEREIDAILSEKTSRKVHKNDAKAGRALNYHLDKQSFYGEKDVEGSGHSEDVTTMCLTLRKQASFLVIGPGPGVWVKPDDPVSPPPSKHGPMYGWPGARRARMRRDAELLASS</sequence>
<accession>A0A8H6I8B6</accession>
<dbReference type="EMBL" id="JACGCI010000012">
    <property type="protein sequence ID" value="KAF6760434.1"/>
    <property type="molecule type" value="Genomic_DNA"/>
</dbReference>
<evidence type="ECO:0000256" key="1">
    <source>
        <dbReference type="SAM" id="MobiDB-lite"/>
    </source>
</evidence>
<name>A0A8H6I8B6_9AGAR</name>
<dbReference type="Proteomes" id="UP000521943">
    <property type="component" value="Unassembled WGS sequence"/>
</dbReference>
<protein>
    <submittedName>
        <fullName evidence="2">Uncharacterized protein</fullName>
    </submittedName>
</protein>
<evidence type="ECO:0000313" key="2">
    <source>
        <dbReference type="EMBL" id="KAF6760434.1"/>
    </source>
</evidence>
<gene>
    <name evidence="2" type="ORF">DFP72DRAFT_882182</name>
</gene>
<comment type="caution">
    <text evidence="2">The sequence shown here is derived from an EMBL/GenBank/DDBJ whole genome shotgun (WGS) entry which is preliminary data.</text>
</comment>
<feature type="region of interest" description="Disordered" evidence="1">
    <location>
        <begin position="453"/>
        <end position="473"/>
    </location>
</feature>
<proteinExistence type="predicted"/>
<evidence type="ECO:0000313" key="3">
    <source>
        <dbReference type="Proteomes" id="UP000521943"/>
    </source>
</evidence>
<dbReference type="OrthoDB" id="2874010at2759"/>
<reference evidence="2 3" key="1">
    <citation type="submission" date="2020-07" db="EMBL/GenBank/DDBJ databases">
        <title>Comparative genomics of pyrophilous fungi reveals a link between fire events and developmental genes.</title>
        <authorList>
            <consortium name="DOE Joint Genome Institute"/>
            <person name="Steindorff A.S."/>
            <person name="Carver A."/>
            <person name="Calhoun S."/>
            <person name="Stillman K."/>
            <person name="Liu H."/>
            <person name="Lipzen A."/>
            <person name="Pangilinan J."/>
            <person name="Labutti K."/>
            <person name="Bruns T.D."/>
            <person name="Grigoriev I.V."/>
        </authorList>
    </citation>
    <scope>NUCLEOTIDE SEQUENCE [LARGE SCALE GENOMIC DNA]</scope>
    <source>
        <strain evidence="2 3">CBS 144469</strain>
    </source>
</reference>
<keyword evidence="3" id="KW-1185">Reference proteome</keyword>